<dbReference type="Proteomes" id="UP000189941">
    <property type="component" value="Unassembled WGS sequence"/>
</dbReference>
<dbReference type="Pfam" id="PF12732">
    <property type="entry name" value="YtxH"/>
    <property type="match status" value="1"/>
</dbReference>
<protein>
    <submittedName>
        <fullName evidence="2">Gas vesicle protein</fullName>
    </submittedName>
</protein>
<evidence type="ECO:0000313" key="3">
    <source>
        <dbReference type="Proteomes" id="UP000189941"/>
    </source>
</evidence>
<evidence type="ECO:0000256" key="1">
    <source>
        <dbReference type="SAM" id="Coils"/>
    </source>
</evidence>
<dbReference type="Gene3D" id="1.20.1170.10">
    <property type="match status" value="1"/>
</dbReference>
<reference evidence="3" key="1">
    <citation type="submission" date="2017-02" db="EMBL/GenBank/DDBJ databases">
        <authorList>
            <person name="Varghese N."/>
            <person name="Submissions S."/>
        </authorList>
    </citation>
    <scope>NUCLEOTIDE SEQUENCE [LARGE SCALE GENOMIC DNA]</scope>
    <source>
        <strain evidence="3">DSM 15739</strain>
    </source>
</reference>
<sequence>MKQTFRSGLFWGAVIGAAIGLLNAPRKGSETRTQLKEFKEQTQSDVTDLKFKVDHLNTVVDQVKNDGVQKTQALVEELQGDIKHFMENNQPRINRIQRRIETLKDNLEENMNNLAKASEN</sequence>
<evidence type="ECO:0000313" key="2">
    <source>
        <dbReference type="EMBL" id="SJZ88750.1"/>
    </source>
</evidence>
<feature type="coiled-coil region" evidence="1">
    <location>
        <begin position="68"/>
        <end position="120"/>
    </location>
</feature>
<proteinExistence type="predicted"/>
<keyword evidence="3" id="KW-1185">Reference proteome</keyword>
<organism evidence="2 3">
    <name type="scientific">Globicatella sulfidifaciens DSM 15739</name>
    <dbReference type="NCBI Taxonomy" id="1121925"/>
    <lineage>
        <taxon>Bacteria</taxon>
        <taxon>Bacillati</taxon>
        <taxon>Bacillota</taxon>
        <taxon>Bacilli</taxon>
        <taxon>Lactobacillales</taxon>
        <taxon>Aerococcaceae</taxon>
        <taxon>Globicatella</taxon>
    </lineage>
</organism>
<dbReference type="InterPro" id="IPR024623">
    <property type="entry name" value="YtxH"/>
</dbReference>
<gene>
    <name evidence="2" type="ORF">SAMN02746011_02003</name>
</gene>
<dbReference type="AlphaFoldDB" id="A0A1T4PB28"/>
<keyword evidence="1" id="KW-0175">Coiled coil</keyword>
<accession>A0A1T4PB28</accession>
<dbReference type="OrthoDB" id="2139646at2"/>
<dbReference type="STRING" id="1121925.SAMN02746011_02003"/>
<dbReference type="EMBL" id="FUWO01000033">
    <property type="protein sequence ID" value="SJZ88750.1"/>
    <property type="molecule type" value="Genomic_DNA"/>
</dbReference>
<name>A0A1T4PB28_9LACT</name>
<dbReference type="RefSeq" id="WP_078756645.1">
    <property type="nucleotide sequence ID" value="NZ_FUWO01000033.1"/>
</dbReference>